<dbReference type="Proteomes" id="UP000225706">
    <property type="component" value="Unassembled WGS sequence"/>
</dbReference>
<sequence length="93" mass="10817">MMGNDEDEVNVDFHDNEEEDDDDDHDDKDDDYDENYDDDEQEEEDNDDDEESGGMNRLSNIPDKPDKEWESLVEEFCVLVLTLSEVLFTGTTS</sequence>
<feature type="compositionally biased region" description="Acidic residues" evidence="1">
    <location>
        <begin position="1"/>
        <end position="52"/>
    </location>
</feature>
<organism evidence="2 3">
    <name type="scientific">Stylophora pistillata</name>
    <name type="common">Smooth cauliflower coral</name>
    <dbReference type="NCBI Taxonomy" id="50429"/>
    <lineage>
        <taxon>Eukaryota</taxon>
        <taxon>Metazoa</taxon>
        <taxon>Cnidaria</taxon>
        <taxon>Anthozoa</taxon>
        <taxon>Hexacorallia</taxon>
        <taxon>Scleractinia</taxon>
        <taxon>Astrocoeniina</taxon>
        <taxon>Pocilloporidae</taxon>
        <taxon>Stylophora</taxon>
    </lineage>
</organism>
<evidence type="ECO:0000313" key="3">
    <source>
        <dbReference type="Proteomes" id="UP000225706"/>
    </source>
</evidence>
<dbReference type="EMBL" id="LSMT01000765">
    <property type="protein sequence ID" value="PFX14534.1"/>
    <property type="molecule type" value="Genomic_DNA"/>
</dbReference>
<feature type="region of interest" description="Disordered" evidence="1">
    <location>
        <begin position="1"/>
        <end position="66"/>
    </location>
</feature>
<dbReference type="AlphaFoldDB" id="A0A2B4R865"/>
<protein>
    <submittedName>
        <fullName evidence="2">Uncharacterized protein</fullName>
    </submittedName>
</protein>
<reference evidence="3" key="1">
    <citation type="journal article" date="2017" name="bioRxiv">
        <title>Comparative analysis of the genomes of Stylophora pistillata and Acropora digitifera provides evidence for extensive differences between species of corals.</title>
        <authorList>
            <person name="Voolstra C.R."/>
            <person name="Li Y."/>
            <person name="Liew Y.J."/>
            <person name="Baumgarten S."/>
            <person name="Zoccola D."/>
            <person name="Flot J.-F."/>
            <person name="Tambutte S."/>
            <person name="Allemand D."/>
            <person name="Aranda M."/>
        </authorList>
    </citation>
    <scope>NUCLEOTIDE SEQUENCE [LARGE SCALE GENOMIC DNA]</scope>
</reference>
<evidence type="ECO:0000256" key="1">
    <source>
        <dbReference type="SAM" id="MobiDB-lite"/>
    </source>
</evidence>
<keyword evidence="3" id="KW-1185">Reference proteome</keyword>
<evidence type="ECO:0000313" key="2">
    <source>
        <dbReference type="EMBL" id="PFX14534.1"/>
    </source>
</evidence>
<comment type="caution">
    <text evidence="2">The sequence shown here is derived from an EMBL/GenBank/DDBJ whole genome shotgun (WGS) entry which is preliminary data.</text>
</comment>
<accession>A0A2B4R865</accession>
<name>A0A2B4R865_STYPI</name>
<gene>
    <name evidence="2" type="ORF">AWC38_SpisGene21299</name>
</gene>
<proteinExistence type="predicted"/>